<dbReference type="RefSeq" id="WP_034703584.1">
    <property type="nucleotide sequence ID" value="NZ_JPRO01000004.1"/>
</dbReference>
<protein>
    <submittedName>
        <fullName evidence="2">Uncharacterized protein</fullName>
    </submittedName>
</protein>
<keyword evidence="1" id="KW-0812">Transmembrane</keyword>
<proteinExistence type="predicted"/>
<dbReference type="eggNOG" id="ENOG502ZZTV">
    <property type="taxonomic scope" value="Bacteria"/>
</dbReference>
<accession>A0A085ZUL7</accession>
<dbReference type="STRING" id="421531.IX38_08300"/>
<dbReference type="EMBL" id="JPRO01000004">
    <property type="protein sequence ID" value="KFF08131.1"/>
    <property type="molecule type" value="Genomic_DNA"/>
</dbReference>
<gene>
    <name evidence="2" type="ORF">IX38_08300</name>
</gene>
<dbReference type="AlphaFoldDB" id="A0A085ZUL7"/>
<name>A0A085ZUL7_9FLAO</name>
<evidence type="ECO:0000313" key="3">
    <source>
        <dbReference type="Proteomes" id="UP000028703"/>
    </source>
</evidence>
<feature type="transmembrane region" description="Helical" evidence="1">
    <location>
        <begin position="5"/>
        <end position="22"/>
    </location>
</feature>
<sequence length="83" mass="9533">MKKIIVTLFAALFISTIVFYISKNKTDITNYGMLFGALATIIAVPLIKFLFPVTKELKIGTSEFYPNLFHKTAEFLKKKRNNR</sequence>
<comment type="caution">
    <text evidence="2">The sequence shown here is derived from an EMBL/GenBank/DDBJ whole genome shotgun (WGS) entry which is preliminary data.</text>
</comment>
<keyword evidence="1" id="KW-1133">Transmembrane helix</keyword>
<keyword evidence="3" id="KW-1185">Reference proteome</keyword>
<organism evidence="2 3">
    <name type="scientific">Chryseobacterium luteum</name>
    <dbReference type="NCBI Taxonomy" id="421531"/>
    <lineage>
        <taxon>Bacteria</taxon>
        <taxon>Pseudomonadati</taxon>
        <taxon>Bacteroidota</taxon>
        <taxon>Flavobacteriia</taxon>
        <taxon>Flavobacteriales</taxon>
        <taxon>Weeksellaceae</taxon>
        <taxon>Chryseobacterium group</taxon>
        <taxon>Chryseobacterium</taxon>
    </lineage>
</organism>
<feature type="transmembrane region" description="Helical" evidence="1">
    <location>
        <begin position="28"/>
        <end position="51"/>
    </location>
</feature>
<keyword evidence="1" id="KW-0472">Membrane</keyword>
<dbReference type="Proteomes" id="UP000028703">
    <property type="component" value="Unassembled WGS sequence"/>
</dbReference>
<evidence type="ECO:0000313" key="2">
    <source>
        <dbReference type="EMBL" id="KFF08131.1"/>
    </source>
</evidence>
<reference evidence="2 3" key="1">
    <citation type="submission" date="2014-07" db="EMBL/GenBank/DDBJ databases">
        <title>Genome of Chryseobacterium luteum DSM 18605.</title>
        <authorList>
            <person name="Stropko S.J."/>
            <person name="Pipes S.E."/>
            <person name="Newman J.D."/>
        </authorList>
    </citation>
    <scope>NUCLEOTIDE SEQUENCE [LARGE SCALE GENOMIC DNA]</scope>
    <source>
        <strain evidence="2 3">DSM 18605</strain>
    </source>
</reference>
<dbReference type="OrthoDB" id="1273213at2"/>
<evidence type="ECO:0000256" key="1">
    <source>
        <dbReference type="SAM" id="Phobius"/>
    </source>
</evidence>